<reference evidence="13" key="1">
    <citation type="journal article" date="2023" name="bioRxiv">
        <title>Improved chromosome-level genome assembly for marigold (Tagetes erecta).</title>
        <authorList>
            <person name="Jiang F."/>
            <person name="Yuan L."/>
            <person name="Wang S."/>
            <person name="Wang H."/>
            <person name="Xu D."/>
            <person name="Wang A."/>
            <person name="Fan W."/>
        </authorList>
    </citation>
    <scope>NUCLEOTIDE SEQUENCE</scope>
    <source>
        <strain evidence="13">WSJ</strain>
        <tissue evidence="13">Leaf</tissue>
    </source>
</reference>
<evidence type="ECO:0000259" key="12">
    <source>
        <dbReference type="SMART" id="SM00848"/>
    </source>
</evidence>
<dbReference type="FunFam" id="3.90.70.10:FF:000068">
    <property type="entry name" value="Cysteine protease 1"/>
    <property type="match status" value="1"/>
</dbReference>
<dbReference type="SUPFAM" id="SSF54001">
    <property type="entry name" value="Cysteine proteinases"/>
    <property type="match status" value="1"/>
</dbReference>
<dbReference type="InterPro" id="IPR039417">
    <property type="entry name" value="Peptidase_C1A_papain-like"/>
</dbReference>
<feature type="transmembrane region" description="Helical" evidence="10">
    <location>
        <begin position="20"/>
        <end position="46"/>
    </location>
</feature>
<dbReference type="EMBL" id="JAUHHV010000001">
    <property type="protein sequence ID" value="KAK1439012.1"/>
    <property type="molecule type" value="Genomic_DNA"/>
</dbReference>
<dbReference type="PROSITE" id="PS00139">
    <property type="entry name" value="THIOL_PROTEASE_CYS"/>
    <property type="match status" value="1"/>
</dbReference>
<evidence type="ECO:0000259" key="11">
    <source>
        <dbReference type="SMART" id="SM00645"/>
    </source>
</evidence>
<keyword evidence="10" id="KW-0812">Transmembrane</keyword>
<dbReference type="AlphaFoldDB" id="A0AAD8LCN2"/>
<keyword evidence="4" id="KW-0788">Thiol protease</keyword>
<keyword evidence="10" id="KW-1133">Transmembrane helix</keyword>
<comment type="similarity">
    <text evidence="1">Belongs to the peptidase C1 family.</text>
</comment>
<dbReference type="GO" id="GO:0006508">
    <property type="term" value="P:proteolysis"/>
    <property type="evidence" value="ECO:0007669"/>
    <property type="project" value="UniProtKB-KW"/>
</dbReference>
<keyword evidence="14" id="KW-1185">Reference proteome</keyword>
<evidence type="ECO:0000256" key="5">
    <source>
        <dbReference type="ARBA" id="ARBA00023157"/>
    </source>
</evidence>
<dbReference type="EC" id="3.4.22.14" evidence="8"/>
<evidence type="ECO:0000256" key="7">
    <source>
        <dbReference type="ARBA" id="ARBA00058326"/>
    </source>
</evidence>
<dbReference type="Gene3D" id="3.90.70.10">
    <property type="entry name" value="Cysteine proteinases"/>
    <property type="match status" value="1"/>
</dbReference>
<evidence type="ECO:0000256" key="2">
    <source>
        <dbReference type="ARBA" id="ARBA00022670"/>
    </source>
</evidence>
<protein>
    <recommendedName>
        <fullName evidence="9">Actinidain</fullName>
        <ecNumber evidence="8">3.4.22.14</ecNumber>
    </recommendedName>
</protein>
<dbReference type="CDD" id="cd02248">
    <property type="entry name" value="Peptidase_C1A"/>
    <property type="match status" value="1"/>
</dbReference>
<evidence type="ECO:0000256" key="4">
    <source>
        <dbReference type="ARBA" id="ARBA00022807"/>
    </source>
</evidence>
<dbReference type="InterPro" id="IPR025661">
    <property type="entry name" value="Pept_asp_AS"/>
</dbReference>
<sequence>MSVYLNPTKQQRLVTSSKLILFSSTTMAATATAYALLLCLIFSYTYAATQITVDQDGQSRVEKSPPRRTEEELRTTYELWLARHGKTYNALGEKETRFQIFTDNLKFIDDHNFSDNQTYKLGLNQFADLTNDEYRSMYLGAKPDPYRRIAKLQRGDVSQRYAVQSNEMFPEKVDWRERGAVAPIKNQGGCGSCWAFSTVAAVEGVNKIVTGEMISLSEQELVDCDNVNNFGCNGGTMDLAFEFIVSNGGINSESDYPYKGVGDVCDPVRNKAKVVSIDGYEDVPPMNEKALMKAVAHQPVSVGIEASGREFQLYSSGVYSASCGTELDHGVVVVGYGSENGKDYWIVRNSWGSNWGEDGYIRMERNMVGRHASSGKCGITLMASYPVKYGNNNPSISNNVNSHQISSI</sequence>
<dbReference type="InterPro" id="IPR000668">
    <property type="entry name" value="Peptidase_C1A_C"/>
</dbReference>
<dbReference type="PRINTS" id="PR00705">
    <property type="entry name" value="PAPAIN"/>
</dbReference>
<dbReference type="Pfam" id="PF00112">
    <property type="entry name" value="Peptidase_C1"/>
    <property type="match status" value="1"/>
</dbReference>
<dbReference type="SMART" id="SM00848">
    <property type="entry name" value="Inhibitor_I29"/>
    <property type="match status" value="1"/>
</dbReference>
<dbReference type="PROSITE" id="PS00639">
    <property type="entry name" value="THIOL_PROTEASE_HIS"/>
    <property type="match status" value="1"/>
</dbReference>
<dbReference type="Proteomes" id="UP001229421">
    <property type="component" value="Unassembled WGS sequence"/>
</dbReference>
<evidence type="ECO:0000313" key="13">
    <source>
        <dbReference type="EMBL" id="KAK1439012.1"/>
    </source>
</evidence>
<evidence type="ECO:0000256" key="9">
    <source>
        <dbReference type="ARBA" id="ARBA00068904"/>
    </source>
</evidence>
<proteinExistence type="inferred from homology"/>
<dbReference type="InterPro" id="IPR013128">
    <property type="entry name" value="Peptidase_C1A"/>
</dbReference>
<evidence type="ECO:0000256" key="6">
    <source>
        <dbReference type="ARBA" id="ARBA00050389"/>
    </source>
</evidence>
<dbReference type="Pfam" id="PF08246">
    <property type="entry name" value="Inhibitor_I29"/>
    <property type="match status" value="1"/>
</dbReference>
<dbReference type="InterPro" id="IPR038765">
    <property type="entry name" value="Papain-like_cys_pep_sf"/>
</dbReference>
<organism evidence="13 14">
    <name type="scientific">Tagetes erecta</name>
    <name type="common">African marigold</name>
    <dbReference type="NCBI Taxonomy" id="13708"/>
    <lineage>
        <taxon>Eukaryota</taxon>
        <taxon>Viridiplantae</taxon>
        <taxon>Streptophyta</taxon>
        <taxon>Embryophyta</taxon>
        <taxon>Tracheophyta</taxon>
        <taxon>Spermatophyta</taxon>
        <taxon>Magnoliopsida</taxon>
        <taxon>eudicotyledons</taxon>
        <taxon>Gunneridae</taxon>
        <taxon>Pentapetalae</taxon>
        <taxon>asterids</taxon>
        <taxon>campanulids</taxon>
        <taxon>Asterales</taxon>
        <taxon>Asteraceae</taxon>
        <taxon>Asteroideae</taxon>
        <taxon>Heliantheae alliance</taxon>
        <taxon>Tageteae</taxon>
        <taxon>Tagetes</taxon>
    </lineage>
</organism>
<comment type="caution">
    <text evidence="13">The sequence shown here is derived from an EMBL/GenBank/DDBJ whole genome shotgun (WGS) entry which is preliminary data.</text>
</comment>
<dbReference type="PROSITE" id="PS00640">
    <property type="entry name" value="THIOL_PROTEASE_ASN"/>
    <property type="match status" value="1"/>
</dbReference>
<gene>
    <name evidence="13" type="ORF">QVD17_04827</name>
</gene>
<dbReference type="PANTHER" id="PTHR12411">
    <property type="entry name" value="CYSTEINE PROTEASE FAMILY C1-RELATED"/>
    <property type="match status" value="1"/>
</dbReference>
<keyword evidence="2" id="KW-0645">Protease</keyword>
<name>A0AAD8LCN2_TARER</name>
<keyword evidence="5" id="KW-1015">Disulfide bond</keyword>
<accession>A0AAD8LCN2</accession>
<dbReference type="GO" id="GO:0004197">
    <property type="term" value="F:cysteine-type endopeptidase activity"/>
    <property type="evidence" value="ECO:0007669"/>
    <property type="project" value="UniProtKB-EC"/>
</dbReference>
<dbReference type="InterPro" id="IPR013201">
    <property type="entry name" value="Prot_inhib_I29"/>
</dbReference>
<evidence type="ECO:0000313" key="14">
    <source>
        <dbReference type="Proteomes" id="UP001229421"/>
    </source>
</evidence>
<comment type="catalytic activity">
    <reaction evidence="6">
        <text>Specificity close to that of papain.</text>
        <dbReference type="EC" id="3.4.22.14"/>
    </reaction>
</comment>
<feature type="domain" description="Cathepsin propeptide inhibitor" evidence="12">
    <location>
        <begin position="77"/>
        <end position="134"/>
    </location>
</feature>
<keyword evidence="3" id="KW-0378">Hydrolase</keyword>
<keyword evidence="10" id="KW-0472">Membrane</keyword>
<evidence type="ECO:0000256" key="3">
    <source>
        <dbReference type="ARBA" id="ARBA00022801"/>
    </source>
</evidence>
<dbReference type="SMART" id="SM00645">
    <property type="entry name" value="Pept_C1"/>
    <property type="match status" value="1"/>
</dbReference>
<dbReference type="InterPro" id="IPR000169">
    <property type="entry name" value="Pept_cys_AS"/>
</dbReference>
<evidence type="ECO:0000256" key="1">
    <source>
        <dbReference type="ARBA" id="ARBA00008455"/>
    </source>
</evidence>
<feature type="domain" description="Peptidase C1A papain C-terminal" evidence="11">
    <location>
        <begin position="169"/>
        <end position="387"/>
    </location>
</feature>
<dbReference type="InterPro" id="IPR025660">
    <property type="entry name" value="Pept_his_AS"/>
</dbReference>
<evidence type="ECO:0000256" key="10">
    <source>
        <dbReference type="SAM" id="Phobius"/>
    </source>
</evidence>
<comment type="function">
    <text evidence="7">Cysteine protease responsible for the cleavage of kiwellin into kissper and KiTH.</text>
</comment>
<evidence type="ECO:0000256" key="8">
    <source>
        <dbReference type="ARBA" id="ARBA00066502"/>
    </source>
</evidence>